<reference evidence="2" key="1">
    <citation type="submission" date="2020-01" db="EMBL/GenBank/DDBJ databases">
        <authorList>
            <person name="Meier V. D."/>
            <person name="Meier V D."/>
        </authorList>
    </citation>
    <scope>NUCLEOTIDE SEQUENCE</scope>
    <source>
        <strain evidence="2">HLG_WM_MAG_06</strain>
    </source>
</reference>
<feature type="transmembrane region" description="Helical" evidence="1">
    <location>
        <begin position="349"/>
        <end position="366"/>
    </location>
</feature>
<keyword evidence="1" id="KW-0812">Transmembrane</keyword>
<dbReference type="EMBL" id="CACVAP010000031">
    <property type="protein sequence ID" value="CAA6800756.1"/>
    <property type="molecule type" value="Genomic_DNA"/>
</dbReference>
<feature type="transmembrane region" description="Helical" evidence="1">
    <location>
        <begin position="396"/>
        <end position="415"/>
    </location>
</feature>
<dbReference type="InterPro" id="IPR007498">
    <property type="entry name" value="PqiA-like"/>
</dbReference>
<evidence type="ECO:0008006" key="3">
    <source>
        <dbReference type="Google" id="ProtNLM"/>
    </source>
</evidence>
<dbReference type="Pfam" id="PF04403">
    <property type="entry name" value="PqiA"/>
    <property type="match status" value="1"/>
</dbReference>
<feature type="transmembrane region" description="Helical" evidence="1">
    <location>
        <begin position="204"/>
        <end position="225"/>
    </location>
</feature>
<organism evidence="2">
    <name type="scientific">uncultured Sulfurovum sp</name>
    <dbReference type="NCBI Taxonomy" id="269237"/>
    <lineage>
        <taxon>Bacteria</taxon>
        <taxon>Pseudomonadati</taxon>
        <taxon>Campylobacterota</taxon>
        <taxon>Epsilonproteobacteria</taxon>
        <taxon>Campylobacterales</taxon>
        <taxon>Sulfurovaceae</taxon>
        <taxon>Sulfurovum</taxon>
        <taxon>environmental samples</taxon>
    </lineage>
</organism>
<sequence length="433" mass="49227">MKIIKLISSLVAVLLLCIVVYFSVELIKSGEDAKSYKRDYAELHSVKYGMFNSDAWTMKITKVVERKIDNFNLNVNNRDQIEGYVSTIIDTLIIETERIVKERNKNQSGFFSSFMGSTKQMLTDSIVDFKDLRNRVPEFTSAVMIEIEKPENQERVKKVLREKLKEFMNNKFKASTDMTTYNKLVEKYDSPEVLDKKIEENSEYMHSIMLKIVSLSGIILLMVVFQGRLNSLSLLTLSGTTLSLLVTGIMLPMLDIEAKISKLNFVVLDQAIIFENQILFFQSKSITDLLVLLLESGEGKMIFVGILLVMFSIIFPLLKLIATTIYYYSAGAMANNGATRFFALYSTKWSMADVMVVSMFMAYLGLDGVVDNELKKLGTQDDPVNIITFNGTHLEVGFFLFLSFVLISFVLSILVEKSRKSKDEESVTEKEIV</sequence>
<evidence type="ECO:0000313" key="2">
    <source>
        <dbReference type="EMBL" id="CAA6800756.1"/>
    </source>
</evidence>
<feature type="transmembrane region" description="Helical" evidence="1">
    <location>
        <begin position="231"/>
        <end position="251"/>
    </location>
</feature>
<evidence type="ECO:0000256" key="1">
    <source>
        <dbReference type="SAM" id="Phobius"/>
    </source>
</evidence>
<feature type="transmembrane region" description="Helical" evidence="1">
    <location>
        <begin position="6"/>
        <end position="27"/>
    </location>
</feature>
<dbReference type="AlphaFoldDB" id="A0A6S6SD66"/>
<keyword evidence="1" id="KW-0472">Membrane</keyword>
<gene>
    <name evidence="2" type="ORF">HELGO_WM12387</name>
</gene>
<keyword evidence="1" id="KW-1133">Transmembrane helix</keyword>
<protein>
    <recommendedName>
        <fullName evidence="3">Paraquat-inducible protein A</fullName>
    </recommendedName>
</protein>
<feature type="transmembrane region" description="Helical" evidence="1">
    <location>
        <begin position="301"/>
        <end position="328"/>
    </location>
</feature>
<proteinExistence type="predicted"/>
<name>A0A6S6SD66_9BACT</name>
<accession>A0A6S6SD66</accession>